<dbReference type="Proteomes" id="UP000321580">
    <property type="component" value="Unassembled WGS sequence"/>
</dbReference>
<evidence type="ECO:0000256" key="2">
    <source>
        <dbReference type="ARBA" id="ARBA00022829"/>
    </source>
</evidence>
<organism evidence="6 7">
    <name type="scientific">Phaeodactylibacter luteus</name>
    <dbReference type="NCBI Taxonomy" id="1564516"/>
    <lineage>
        <taxon>Bacteria</taxon>
        <taxon>Pseudomonadati</taxon>
        <taxon>Bacteroidota</taxon>
        <taxon>Saprospiria</taxon>
        <taxon>Saprospirales</taxon>
        <taxon>Haliscomenobacteraceae</taxon>
        <taxon>Phaeodactylibacter</taxon>
    </lineage>
</organism>
<dbReference type="NCBIfam" id="TIGR00180">
    <property type="entry name" value="parB_part"/>
    <property type="match status" value="1"/>
</dbReference>
<dbReference type="PANTHER" id="PTHR33375">
    <property type="entry name" value="CHROMOSOME-PARTITIONING PROTEIN PARB-RELATED"/>
    <property type="match status" value="1"/>
</dbReference>
<dbReference type="InterPro" id="IPR050336">
    <property type="entry name" value="Chromosome_partition/occlusion"/>
</dbReference>
<dbReference type="GO" id="GO:0005694">
    <property type="term" value="C:chromosome"/>
    <property type="evidence" value="ECO:0007669"/>
    <property type="project" value="TreeGrafter"/>
</dbReference>
<evidence type="ECO:0000256" key="4">
    <source>
        <dbReference type="SAM" id="MobiDB-lite"/>
    </source>
</evidence>
<sequence>MAKRISKTRKASADDLRSSLRSAAGKNSSGGRLSYFNITEEDIQQDPEGISKELANTVAMIPVAQISPNPDQPRKDFEPEALQELADSLKTYGLIQPITVRRFSAESYQIISGERRWRASQLAGLSEIPAYIRIATDQEMTEMALVENIQRENLNPMEVAFSYHRLIDEFHLSHEELAERVGKKRATITNYLRLLDVHLEVMKALKDNRISMGHGRALAGIADKLLQKDALDRILEQDLSVREAEQLVKAYGKKPARKSKIPDNYLHILNEVRAKLGSKRIDLKLKDEKAGKGQIILPFQSVDELNQLLEQLDIQL</sequence>
<dbReference type="InterPro" id="IPR003115">
    <property type="entry name" value="ParB_N"/>
</dbReference>
<dbReference type="SUPFAM" id="SSF109709">
    <property type="entry name" value="KorB DNA-binding domain-like"/>
    <property type="match status" value="1"/>
</dbReference>
<dbReference type="GO" id="GO:0003677">
    <property type="term" value="F:DNA binding"/>
    <property type="evidence" value="ECO:0007669"/>
    <property type="project" value="UniProtKB-KW"/>
</dbReference>
<dbReference type="PANTHER" id="PTHR33375:SF1">
    <property type="entry name" value="CHROMOSOME-PARTITIONING PROTEIN PARB-RELATED"/>
    <property type="match status" value="1"/>
</dbReference>
<dbReference type="RefSeq" id="WP_147165447.1">
    <property type="nucleotide sequence ID" value="NZ_VOOR01000001.1"/>
</dbReference>
<feature type="domain" description="ParB-like N-terminal" evidence="5">
    <location>
        <begin position="59"/>
        <end position="149"/>
    </location>
</feature>
<dbReference type="EMBL" id="VOOR01000001">
    <property type="protein sequence ID" value="TXB70215.1"/>
    <property type="molecule type" value="Genomic_DNA"/>
</dbReference>
<dbReference type="SMART" id="SM00470">
    <property type="entry name" value="ParB"/>
    <property type="match status" value="1"/>
</dbReference>
<dbReference type="InterPro" id="IPR041468">
    <property type="entry name" value="HTH_ParB/Spo0J"/>
</dbReference>
<name>A0A5C6S716_9BACT</name>
<keyword evidence="3" id="KW-0238">DNA-binding</keyword>
<dbReference type="SUPFAM" id="SSF110849">
    <property type="entry name" value="ParB/Sulfiredoxin"/>
    <property type="match status" value="1"/>
</dbReference>
<dbReference type="InterPro" id="IPR004437">
    <property type="entry name" value="ParB/RepB/Spo0J"/>
</dbReference>
<feature type="region of interest" description="Disordered" evidence="4">
    <location>
        <begin position="1"/>
        <end position="32"/>
    </location>
</feature>
<dbReference type="FunFam" id="3.90.1530.30:FF:000001">
    <property type="entry name" value="Chromosome partitioning protein ParB"/>
    <property type="match status" value="1"/>
</dbReference>
<proteinExistence type="inferred from homology"/>
<evidence type="ECO:0000313" key="6">
    <source>
        <dbReference type="EMBL" id="TXB70215.1"/>
    </source>
</evidence>
<dbReference type="Gene3D" id="3.90.1530.30">
    <property type="match status" value="1"/>
</dbReference>
<evidence type="ECO:0000313" key="7">
    <source>
        <dbReference type="Proteomes" id="UP000321580"/>
    </source>
</evidence>
<accession>A0A5C6S716</accession>
<dbReference type="OrthoDB" id="9802051at2"/>
<dbReference type="InterPro" id="IPR036086">
    <property type="entry name" value="ParB/Sulfiredoxin_sf"/>
</dbReference>
<dbReference type="FunFam" id="1.10.10.2830:FF:000001">
    <property type="entry name" value="Chromosome partitioning protein ParB"/>
    <property type="match status" value="1"/>
</dbReference>
<feature type="compositionally biased region" description="Polar residues" evidence="4">
    <location>
        <begin position="19"/>
        <end position="31"/>
    </location>
</feature>
<gene>
    <name evidence="6" type="ORF">FRY97_00480</name>
</gene>
<feature type="compositionally biased region" description="Basic residues" evidence="4">
    <location>
        <begin position="1"/>
        <end position="10"/>
    </location>
</feature>
<evidence type="ECO:0000259" key="5">
    <source>
        <dbReference type="SMART" id="SM00470"/>
    </source>
</evidence>
<keyword evidence="2" id="KW-0159">Chromosome partition</keyword>
<dbReference type="Pfam" id="PF02195">
    <property type="entry name" value="ParB_N"/>
    <property type="match status" value="1"/>
</dbReference>
<dbReference type="GO" id="GO:0007059">
    <property type="term" value="P:chromosome segregation"/>
    <property type="evidence" value="ECO:0007669"/>
    <property type="project" value="UniProtKB-KW"/>
</dbReference>
<evidence type="ECO:0000256" key="3">
    <source>
        <dbReference type="ARBA" id="ARBA00023125"/>
    </source>
</evidence>
<keyword evidence="7" id="KW-1185">Reference proteome</keyword>
<reference evidence="6 7" key="1">
    <citation type="submission" date="2019-08" db="EMBL/GenBank/DDBJ databases">
        <title>Genome of Phaeodactylibacter luteus.</title>
        <authorList>
            <person name="Bowman J.P."/>
        </authorList>
    </citation>
    <scope>NUCLEOTIDE SEQUENCE [LARGE SCALE GENOMIC DNA]</scope>
    <source>
        <strain evidence="6 7">KCTC 42180</strain>
    </source>
</reference>
<comment type="caution">
    <text evidence="6">The sequence shown here is derived from an EMBL/GenBank/DDBJ whole genome shotgun (WGS) entry which is preliminary data.</text>
</comment>
<dbReference type="CDD" id="cd16393">
    <property type="entry name" value="SPO0J_N"/>
    <property type="match status" value="1"/>
</dbReference>
<dbReference type="Pfam" id="PF17762">
    <property type="entry name" value="HTH_ParB"/>
    <property type="match status" value="1"/>
</dbReference>
<evidence type="ECO:0000256" key="1">
    <source>
        <dbReference type="ARBA" id="ARBA00006295"/>
    </source>
</evidence>
<comment type="similarity">
    <text evidence="1">Belongs to the ParB family.</text>
</comment>
<dbReference type="AlphaFoldDB" id="A0A5C6S716"/>
<protein>
    <submittedName>
        <fullName evidence="6">ParB/RepB/Spo0J family partition protein</fullName>
    </submittedName>
</protein>
<dbReference type="Gene3D" id="1.10.10.2830">
    <property type="match status" value="1"/>
</dbReference>